<dbReference type="NCBIfam" id="NF040712">
    <property type="entry name" value="SepH"/>
    <property type="match status" value="1"/>
</dbReference>
<feature type="region of interest" description="Disordered" evidence="1">
    <location>
        <begin position="229"/>
        <end position="249"/>
    </location>
</feature>
<keyword evidence="4" id="KW-1185">Reference proteome</keyword>
<dbReference type="InterPro" id="IPR047682">
    <property type="entry name" value="SepH-like"/>
</dbReference>
<sequence length="361" mass="39780">MVELELVGIHTDAEHLVLMGPEGERYRLVIDDALRAAVRRDRPHLEKVRTEGAVRPREIQVMIRAGASAEDIAADSGVPLETIRRYEGPVIAERQHVSQRARALTISRESGAPVLSDVVVDRLASRGVEADSIVWDSRRTGQDPWVLVARFVAGEREREATWQVDLSARMLTALDDESRWLSETEWPVSDGPRRHLSAVRGGSPVYDIEATDDVDITGSLHAVDAALRPAEEGDGSEGEPSADATDAADDADQTEALLDQLSASRGVRQPVADPEEDDVHEPMLWDDPPPAHPPASHPEERPDATVLHAPQKPTSTEDSDDQDGSQARDTTRESGERPRRTRRRRTSVPSWDEIVFGAKND</sequence>
<dbReference type="AlphaFoldDB" id="A0A1H5FJD6"/>
<dbReference type="OrthoDB" id="5180791at2"/>
<evidence type="ECO:0000259" key="2">
    <source>
        <dbReference type="Pfam" id="PF11268"/>
    </source>
</evidence>
<dbReference type="Pfam" id="PF11268">
    <property type="entry name" value="DUF3071"/>
    <property type="match status" value="1"/>
</dbReference>
<dbReference type="STRING" id="648782.SAMN04488554_1360"/>
<dbReference type="Proteomes" id="UP000199220">
    <property type="component" value="Unassembled WGS sequence"/>
</dbReference>
<evidence type="ECO:0000313" key="3">
    <source>
        <dbReference type="EMBL" id="SEE03560.1"/>
    </source>
</evidence>
<reference evidence="4" key="1">
    <citation type="submission" date="2016-10" db="EMBL/GenBank/DDBJ databases">
        <authorList>
            <person name="Varghese N."/>
            <person name="Submissions S."/>
        </authorList>
    </citation>
    <scope>NUCLEOTIDE SEQUENCE [LARGE SCALE GENOMIC DNA]</scope>
    <source>
        <strain evidence="4">DSM 21368</strain>
    </source>
</reference>
<feature type="domain" description="DUF3071" evidence="2">
    <location>
        <begin position="1"/>
        <end position="163"/>
    </location>
</feature>
<feature type="compositionally biased region" description="Basic and acidic residues" evidence="1">
    <location>
        <begin position="329"/>
        <end position="338"/>
    </location>
</feature>
<dbReference type="InterPro" id="IPR021421">
    <property type="entry name" value="DUF3071"/>
</dbReference>
<organism evidence="3 4">
    <name type="scientific">Ruania alba</name>
    <dbReference type="NCBI Taxonomy" id="648782"/>
    <lineage>
        <taxon>Bacteria</taxon>
        <taxon>Bacillati</taxon>
        <taxon>Actinomycetota</taxon>
        <taxon>Actinomycetes</taxon>
        <taxon>Micrococcales</taxon>
        <taxon>Ruaniaceae</taxon>
        <taxon>Ruania</taxon>
    </lineage>
</organism>
<proteinExistence type="predicted"/>
<gene>
    <name evidence="3" type="ORF">SAMN04488554_1360</name>
</gene>
<evidence type="ECO:0000256" key="1">
    <source>
        <dbReference type="SAM" id="MobiDB-lite"/>
    </source>
</evidence>
<feature type="region of interest" description="Disordered" evidence="1">
    <location>
        <begin position="262"/>
        <end position="361"/>
    </location>
</feature>
<evidence type="ECO:0000313" key="4">
    <source>
        <dbReference type="Proteomes" id="UP000199220"/>
    </source>
</evidence>
<protein>
    <recommendedName>
        <fullName evidence="2">DUF3071 domain-containing protein</fullName>
    </recommendedName>
</protein>
<dbReference type="EMBL" id="FNTX01000001">
    <property type="protein sequence ID" value="SEE03560.1"/>
    <property type="molecule type" value="Genomic_DNA"/>
</dbReference>
<feature type="compositionally biased region" description="Pro residues" evidence="1">
    <location>
        <begin position="287"/>
        <end position="296"/>
    </location>
</feature>
<name>A0A1H5FJD6_9MICO</name>
<dbReference type="RefSeq" id="WP_089772240.1">
    <property type="nucleotide sequence ID" value="NZ_FNTX01000001.1"/>
</dbReference>
<accession>A0A1H5FJD6</accession>